<keyword evidence="7" id="KW-1185">Reference proteome</keyword>
<proteinExistence type="inferred from homology"/>
<evidence type="ECO:0000313" key="7">
    <source>
        <dbReference type="Proteomes" id="UP000301737"/>
    </source>
</evidence>
<dbReference type="Gene3D" id="3.30.2180.10">
    <property type="entry name" value="ATP12-like"/>
    <property type="match status" value="1"/>
</dbReference>
<dbReference type="InterPro" id="IPR042272">
    <property type="entry name" value="ATP12_ATP_synth-F1-assembly_N"/>
</dbReference>
<dbReference type="GO" id="GO:0033615">
    <property type="term" value="P:mitochondrial proton-transporting ATP synthase complex assembly"/>
    <property type="evidence" value="ECO:0007669"/>
    <property type="project" value="TreeGrafter"/>
</dbReference>
<dbReference type="EMBL" id="BIMX01000003">
    <property type="protein sequence ID" value="GCE98052.1"/>
    <property type="molecule type" value="Genomic_DNA"/>
</dbReference>
<dbReference type="InterPro" id="IPR011419">
    <property type="entry name" value="ATP12_ATP_synth-F1-assembly"/>
</dbReference>
<comment type="caution">
    <text evidence="6">The sequence shown here is derived from an EMBL/GenBank/DDBJ whole genome shotgun (WGS) entry which is preliminary data.</text>
</comment>
<name>A0A4C2E6T4_9SACH</name>
<comment type="similarity">
    <text evidence="2">Belongs to the ATP12 family.</text>
</comment>
<dbReference type="SUPFAM" id="SSF160909">
    <property type="entry name" value="ATP12-like"/>
    <property type="match status" value="1"/>
</dbReference>
<dbReference type="GO" id="GO:0005739">
    <property type="term" value="C:mitochondrion"/>
    <property type="evidence" value="ECO:0007669"/>
    <property type="project" value="UniProtKB-SubCell"/>
</dbReference>
<protein>
    <submittedName>
        <fullName evidence="6">ATP synthase complex assembly protein atp12</fullName>
    </submittedName>
</protein>
<dbReference type="AlphaFoldDB" id="A0A4C2E6T4"/>
<keyword evidence="5" id="KW-0143">Chaperone</keyword>
<evidence type="ECO:0000313" key="6">
    <source>
        <dbReference type="EMBL" id="GCE98052.1"/>
    </source>
</evidence>
<dbReference type="Pfam" id="PF07542">
    <property type="entry name" value="ATP12"/>
    <property type="match status" value="1"/>
</dbReference>
<sequence>MSGVFRCSRNFAQALTRQVRWYASPVSPAHVDSTVDKLKTETNRLSQTTKKFWDQVSFEEHAETGKLVIQLDKKPIRTPLGNHLAVEKERELLARLLQKEWSNISHGSVKTHALPLTSLISRCIDLEAANKENAHPDLKVKIGGNRRELSDSLLRYLDTDTILVFSPKDELEGKLRAAQDDMYLPIIGSVEKFLSQYSAKTISLQILDADVHGLRGNAQQPETLAAARKFLDSLSAWDLAVFEKTVLTTKSFICGILLLQNKASANPEKGLRYTMEDIAKAATLETIYQTERWGEVEDTHDVDKRDIRRNVYAAAIAAYKP</sequence>
<evidence type="ECO:0000256" key="1">
    <source>
        <dbReference type="ARBA" id="ARBA00004173"/>
    </source>
</evidence>
<keyword evidence="3" id="KW-0809">Transit peptide</keyword>
<evidence type="ECO:0000256" key="5">
    <source>
        <dbReference type="ARBA" id="ARBA00023186"/>
    </source>
</evidence>
<keyword evidence="4" id="KW-0496">Mitochondrion</keyword>
<comment type="subcellular location">
    <subcellularLocation>
        <location evidence="1">Mitochondrion</location>
    </subcellularLocation>
</comment>
<dbReference type="PANTHER" id="PTHR21013">
    <property type="entry name" value="ATP SYNTHASE MITOCHONDRIAL F1 COMPLEX ASSEMBLY FACTOR 2/ATP12 PROTEIN, MITOCHONDRIAL PRECURSOR"/>
    <property type="match status" value="1"/>
</dbReference>
<accession>A0A4C2E6T4</accession>
<dbReference type="Gene3D" id="1.10.3580.10">
    <property type="entry name" value="ATP12 ATPase"/>
    <property type="match status" value="1"/>
</dbReference>
<dbReference type="Proteomes" id="UP000301737">
    <property type="component" value="Unassembled WGS sequence"/>
</dbReference>
<evidence type="ECO:0000256" key="4">
    <source>
        <dbReference type="ARBA" id="ARBA00023128"/>
    </source>
</evidence>
<organism evidence="6 7">
    <name type="scientific">Zygosaccharomyces mellis</name>
    <dbReference type="NCBI Taxonomy" id="42258"/>
    <lineage>
        <taxon>Eukaryota</taxon>
        <taxon>Fungi</taxon>
        <taxon>Dikarya</taxon>
        <taxon>Ascomycota</taxon>
        <taxon>Saccharomycotina</taxon>
        <taxon>Saccharomycetes</taxon>
        <taxon>Saccharomycetales</taxon>
        <taxon>Saccharomycetaceae</taxon>
        <taxon>Zygosaccharomyces</taxon>
    </lineage>
</organism>
<evidence type="ECO:0000256" key="2">
    <source>
        <dbReference type="ARBA" id="ARBA00008231"/>
    </source>
</evidence>
<dbReference type="PANTHER" id="PTHR21013:SF10">
    <property type="entry name" value="ATP SYNTHASE MITOCHONDRIAL F1 COMPLEX ASSEMBLY FACTOR 2"/>
    <property type="match status" value="1"/>
</dbReference>
<reference evidence="6 7" key="1">
    <citation type="submission" date="2019-01" db="EMBL/GenBank/DDBJ databases">
        <title>Draft Genome Sequencing of Zygosaccharomyces mellis Ca-7.</title>
        <authorList>
            <person name="Shiwa Y."/>
            <person name="Kanesaki Y."/>
            <person name="Ishige T."/>
            <person name="Mura K."/>
            <person name="Hori T."/>
            <person name="Tamura T."/>
        </authorList>
    </citation>
    <scope>NUCLEOTIDE SEQUENCE [LARGE SCALE GENOMIC DNA]</scope>
    <source>
        <strain evidence="6 7">Ca-7</strain>
    </source>
</reference>
<evidence type="ECO:0000256" key="3">
    <source>
        <dbReference type="ARBA" id="ARBA00022946"/>
    </source>
</evidence>
<dbReference type="InterPro" id="IPR023335">
    <property type="entry name" value="ATP12_ortho_dom_sf"/>
</dbReference>
<gene>
    <name evidence="6" type="primary">ATP12</name>
    <name evidence="6" type="ORF">ZYGM_004700</name>
</gene>
<dbReference type="OrthoDB" id="5322896at2759"/>